<evidence type="ECO:0000313" key="1">
    <source>
        <dbReference type="EMBL" id="KKN24627.1"/>
    </source>
</evidence>
<gene>
    <name evidence="1" type="ORF">LCGC14_0893110</name>
</gene>
<accession>A0A0F9PJD3</accession>
<protein>
    <submittedName>
        <fullName evidence="1">Uncharacterized protein</fullName>
    </submittedName>
</protein>
<reference evidence="1" key="1">
    <citation type="journal article" date="2015" name="Nature">
        <title>Complex archaea that bridge the gap between prokaryotes and eukaryotes.</title>
        <authorList>
            <person name="Spang A."/>
            <person name="Saw J.H."/>
            <person name="Jorgensen S.L."/>
            <person name="Zaremba-Niedzwiedzka K."/>
            <person name="Martijn J."/>
            <person name="Lind A.E."/>
            <person name="van Eijk R."/>
            <person name="Schleper C."/>
            <person name="Guy L."/>
            <person name="Ettema T.J."/>
        </authorList>
    </citation>
    <scope>NUCLEOTIDE SEQUENCE</scope>
</reference>
<proteinExistence type="predicted"/>
<name>A0A0F9PJD3_9ZZZZ</name>
<comment type="caution">
    <text evidence="1">The sequence shown here is derived from an EMBL/GenBank/DDBJ whole genome shotgun (WGS) entry which is preliminary data.</text>
</comment>
<dbReference type="EMBL" id="LAZR01002870">
    <property type="protein sequence ID" value="KKN24627.1"/>
    <property type="molecule type" value="Genomic_DNA"/>
</dbReference>
<sequence length="104" mass="11597">MADSDREFDVVGAIFGDDKGRMTINQAQRVAKDMVTNGTLAEHIHFDIVGPGGRLTCQWLDPHLGFFEVQGKKGFMLVSKFEMYHDLHVEQITVTEVEGDGKDA</sequence>
<organism evidence="1">
    <name type="scientific">marine sediment metagenome</name>
    <dbReference type="NCBI Taxonomy" id="412755"/>
    <lineage>
        <taxon>unclassified sequences</taxon>
        <taxon>metagenomes</taxon>
        <taxon>ecological metagenomes</taxon>
    </lineage>
</organism>
<dbReference type="AlphaFoldDB" id="A0A0F9PJD3"/>